<dbReference type="SUPFAM" id="SSF51306">
    <property type="entry name" value="LexA/Signal peptidase"/>
    <property type="match status" value="1"/>
</dbReference>
<dbReference type="PANTHER" id="PTHR10806">
    <property type="entry name" value="SIGNAL PEPTIDASE COMPLEX CATALYTIC SUBUNIT SEC11"/>
    <property type="match status" value="1"/>
</dbReference>
<gene>
    <name evidence="7" type="ORF">GYA37_00980</name>
</gene>
<dbReference type="GO" id="GO:0006465">
    <property type="term" value="P:signal peptide processing"/>
    <property type="evidence" value="ECO:0007669"/>
    <property type="project" value="UniProtKB-UniRule"/>
</dbReference>
<comment type="subcellular location">
    <subcellularLocation>
        <location evidence="1">Membrane</location>
    </subcellularLocation>
</comment>
<protein>
    <recommendedName>
        <fullName evidence="5">Signal peptidase I</fullName>
        <ecNumber evidence="5">3.4.21.89</ecNumber>
    </recommendedName>
</protein>
<accession>A0A7X9HSJ5</accession>
<keyword evidence="4" id="KW-0472">Membrane</keyword>
<reference evidence="7 8" key="1">
    <citation type="journal article" date="2020" name="Biotechnol. Biofuels">
        <title>New insights from the biogas microbiome by comprehensive genome-resolved metagenomics of nearly 1600 species originating from multiple anaerobic digesters.</title>
        <authorList>
            <person name="Campanaro S."/>
            <person name="Treu L."/>
            <person name="Rodriguez-R L.M."/>
            <person name="Kovalovszki A."/>
            <person name="Ziels R.M."/>
            <person name="Maus I."/>
            <person name="Zhu X."/>
            <person name="Kougias P.G."/>
            <person name="Basile A."/>
            <person name="Luo G."/>
            <person name="Schluter A."/>
            <person name="Konstantinidis K.T."/>
            <person name="Angelidaki I."/>
        </authorList>
    </citation>
    <scope>NUCLEOTIDE SEQUENCE [LARGE SCALE GENOMIC DNA]</scope>
    <source>
        <strain evidence="7">AS27yjCOA_202</strain>
    </source>
</reference>
<proteinExistence type="predicted"/>
<dbReference type="AlphaFoldDB" id="A0A7X9HSJ5"/>
<dbReference type="InterPro" id="IPR001733">
    <property type="entry name" value="Peptidase_S26B"/>
</dbReference>
<evidence type="ECO:0000256" key="4">
    <source>
        <dbReference type="ARBA" id="ARBA00023136"/>
    </source>
</evidence>
<dbReference type="CDD" id="cd06530">
    <property type="entry name" value="S26_SPase_I"/>
    <property type="match status" value="1"/>
</dbReference>
<sequence length="152" mass="17055">MKIAFQALKILMIVLTAITCSKNLKLYEIATSSMEPSLKLGSAVIAIKINKMSGLKTGDIIVYKTPQIPNLITHRIINIYSFHNKNLFITKGDNNTFEDPYPIIESEIIGKVILVIPYLGLITRTISSYKFLSISFYAPLGFLLGRAIKRFL</sequence>
<name>A0A7X9HSJ5_UNCKA</name>
<dbReference type="InterPro" id="IPR019533">
    <property type="entry name" value="Peptidase_S26"/>
</dbReference>
<dbReference type="InterPro" id="IPR036286">
    <property type="entry name" value="LexA/Signal_pep-like_sf"/>
</dbReference>
<dbReference type="NCBIfam" id="TIGR02228">
    <property type="entry name" value="sigpep_I_arch"/>
    <property type="match status" value="1"/>
</dbReference>
<evidence type="ECO:0000313" key="8">
    <source>
        <dbReference type="Proteomes" id="UP000590542"/>
    </source>
</evidence>
<dbReference type="EMBL" id="JAAZNV010000006">
    <property type="protein sequence ID" value="NMB91402.1"/>
    <property type="molecule type" value="Genomic_DNA"/>
</dbReference>
<keyword evidence="2" id="KW-0812">Transmembrane</keyword>
<evidence type="ECO:0000256" key="1">
    <source>
        <dbReference type="ARBA" id="ARBA00004370"/>
    </source>
</evidence>
<dbReference type="GO" id="GO:0004252">
    <property type="term" value="F:serine-type endopeptidase activity"/>
    <property type="evidence" value="ECO:0007669"/>
    <property type="project" value="UniProtKB-UniRule"/>
</dbReference>
<evidence type="ECO:0000256" key="5">
    <source>
        <dbReference type="NCBIfam" id="TIGR02228"/>
    </source>
</evidence>
<dbReference type="EC" id="3.4.21.89" evidence="5"/>
<evidence type="ECO:0000259" key="6">
    <source>
        <dbReference type="Pfam" id="PF10502"/>
    </source>
</evidence>
<organism evidence="7 8">
    <name type="scientific">candidate division WWE3 bacterium</name>
    <dbReference type="NCBI Taxonomy" id="2053526"/>
    <lineage>
        <taxon>Bacteria</taxon>
        <taxon>Katanobacteria</taxon>
    </lineage>
</organism>
<dbReference type="GO" id="GO:0009003">
    <property type="term" value="F:signal peptidase activity"/>
    <property type="evidence" value="ECO:0007669"/>
    <property type="project" value="UniProtKB-EC"/>
</dbReference>
<keyword evidence="7" id="KW-0378">Hydrolase</keyword>
<dbReference type="Gene3D" id="2.10.109.10">
    <property type="entry name" value="Umud Fragment, subunit A"/>
    <property type="match status" value="1"/>
</dbReference>
<dbReference type="Pfam" id="PF10502">
    <property type="entry name" value="Peptidase_S26"/>
    <property type="match status" value="1"/>
</dbReference>
<dbReference type="Proteomes" id="UP000590542">
    <property type="component" value="Unassembled WGS sequence"/>
</dbReference>
<keyword evidence="3" id="KW-1133">Transmembrane helix</keyword>
<dbReference type="PANTHER" id="PTHR10806:SF6">
    <property type="entry name" value="SIGNAL PEPTIDASE COMPLEX CATALYTIC SUBUNIT SEC11"/>
    <property type="match status" value="1"/>
</dbReference>
<comment type="caution">
    <text evidence="7">The sequence shown here is derived from an EMBL/GenBank/DDBJ whole genome shotgun (WGS) entry which is preliminary data.</text>
</comment>
<dbReference type="GO" id="GO:0016020">
    <property type="term" value="C:membrane"/>
    <property type="evidence" value="ECO:0007669"/>
    <property type="project" value="UniProtKB-SubCell"/>
</dbReference>
<evidence type="ECO:0000256" key="2">
    <source>
        <dbReference type="ARBA" id="ARBA00022692"/>
    </source>
</evidence>
<feature type="domain" description="Peptidase S26" evidence="6">
    <location>
        <begin position="10"/>
        <end position="67"/>
    </location>
</feature>
<evidence type="ECO:0000313" key="7">
    <source>
        <dbReference type="EMBL" id="NMB91402.1"/>
    </source>
</evidence>
<evidence type="ECO:0000256" key="3">
    <source>
        <dbReference type="ARBA" id="ARBA00022989"/>
    </source>
</evidence>